<feature type="domain" description="Secretion system C-terminal sorting" evidence="2">
    <location>
        <begin position="187"/>
        <end position="258"/>
    </location>
</feature>
<evidence type="ECO:0000256" key="1">
    <source>
        <dbReference type="ARBA" id="ARBA00022729"/>
    </source>
</evidence>
<dbReference type="InterPro" id="IPR045266">
    <property type="entry name" value="DOH_DOMON"/>
</dbReference>
<dbReference type="EMBL" id="BMFG01000007">
    <property type="protein sequence ID" value="GGD29323.1"/>
    <property type="molecule type" value="Genomic_DNA"/>
</dbReference>
<proteinExistence type="predicted"/>
<reference evidence="3" key="2">
    <citation type="submission" date="2020-09" db="EMBL/GenBank/DDBJ databases">
        <authorList>
            <person name="Sun Q."/>
            <person name="Zhou Y."/>
        </authorList>
    </citation>
    <scope>NUCLEOTIDE SEQUENCE</scope>
    <source>
        <strain evidence="3">CGMCC 1.12506</strain>
    </source>
</reference>
<organism evidence="3 4">
    <name type="scientific">Flavobacterium orientale</name>
    <dbReference type="NCBI Taxonomy" id="1756020"/>
    <lineage>
        <taxon>Bacteria</taxon>
        <taxon>Pseudomonadati</taxon>
        <taxon>Bacteroidota</taxon>
        <taxon>Flavobacteriia</taxon>
        <taxon>Flavobacteriales</taxon>
        <taxon>Flavobacteriaceae</taxon>
        <taxon>Flavobacterium</taxon>
    </lineage>
</organism>
<reference evidence="3" key="1">
    <citation type="journal article" date="2014" name="Int. J. Syst. Evol. Microbiol.">
        <title>Complete genome sequence of Corynebacterium casei LMG S-19264T (=DSM 44701T), isolated from a smear-ripened cheese.</title>
        <authorList>
            <consortium name="US DOE Joint Genome Institute (JGI-PGF)"/>
            <person name="Walter F."/>
            <person name="Albersmeier A."/>
            <person name="Kalinowski J."/>
            <person name="Ruckert C."/>
        </authorList>
    </citation>
    <scope>NUCLEOTIDE SEQUENCE</scope>
    <source>
        <strain evidence="3">CGMCC 1.12506</strain>
    </source>
</reference>
<keyword evidence="4" id="KW-1185">Reference proteome</keyword>
<evidence type="ECO:0000313" key="3">
    <source>
        <dbReference type="EMBL" id="GGD29323.1"/>
    </source>
</evidence>
<dbReference type="InterPro" id="IPR026444">
    <property type="entry name" value="Secre_tail"/>
</dbReference>
<evidence type="ECO:0000259" key="2">
    <source>
        <dbReference type="Pfam" id="PF18962"/>
    </source>
</evidence>
<dbReference type="NCBIfam" id="TIGR04183">
    <property type="entry name" value="Por_Secre_tail"/>
    <property type="match status" value="1"/>
</dbReference>
<dbReference type="RefSeq" id="WP_188362363.1">
    <property type="nucleotide sequence ID" value="NZ_BMFG01000007.1"/>
</dbReference>
<protein>
    <submittedName>
        <fullName evidence="3">T9SS C-terminal target domain-containing protein</fullName>
    </submittedName>
</protein>
<dbReference type="Proteomes" id="UP000625735">
    <property type="component" value="Unassembled WGS sequence"/>
</dbReference>
<evidence type="ECO:0000313" key="4">
    <source>
        <dbReference type="Proteomes" id="UP000625735"/>
    </source>
</evidence>
<comment type="caution">
    <text evidence="3">The sequence shown here is derived from an EMBL/GenBank/DDBJ whole genome shotgun (WGS) entry which is preliminary data.</text>
</comment>
<name>A0A917DDG9_9FLAO</name>
<gene>
    <name evidence="3" type="ORF">GCM10011343_19330</name>
</gene>
<sequence>MKKITFYVFLLTGCLAFSQKSTGVVTLNDDMEATLSLNQTNSLVTLTLVGPNDRWFALQFGSFTGGMQPGTDVVYWNGSILVDAKHNGIGVAPTTDPVNNWTQVSNTNNSPSAGLRTLVYTRPFNSGDTDDYLFNYSDVTIDLAYAVIETATFTLQYHGGPPNRGVYLNVPLTDLSVTDFSLNATEVYPNPSNGNFSIKTKTNLDVITIYSQTGALIRTISVNDPSENIEVTVNGLQSGIYFIELKNKTDKSWKKIIVN</sequence>
<accession>A0A917DDG9</accession>
<dbReference type="CDD" id="cd09631">
    <property type="entry name" value="DOMON_DOH"/>
    <property type="match status" value="1"/>
</dbReference>
<keyword evidence="1" id="KW-0732">Signal</keyword>
<dbReference type="Pfam" id="PF18962">
    <property type="entry name" value="Por_Secre_tail"/>
    <property type="match status" value="1"/>
</dbReference>
<dbReference type="AlphaFoldDB" id="A0A917DDG9"/>